<evidence type="ECO:0000313" key="1">
    <source>
        <dbReference type="Proteomes" id="UP000887579"/>
    </source>
</evidence>
<name>A0AC34F5N8_9BILA</name>
<proteinExistence type="predicted"/>
<accession>A0AC34F5N8</accession>
<reference evidence="2" key="1">
    <citation type="submission" date="2022-11" db="UniProtKB">
        <authorList>
            <consortium name="WormBaseParasite"/>
        </authorList>
    </citation>
    <scope>IDENTIFICATION</scope>
</reference>
<sequence>MGSSNSKINYLSELHMEKCEAFKAQDPEIGEFDVVFEIDGKKLYAHKSKLCEFSSTFVAMLSERWTTQNEPIPIKDYTFVDFVEFLGFLYSGECEFTNENIFVMVDISEYYNVKVFKKACQHFLLNMKCDIENVYQMLEIAYKYSLEDLKKSVKNFVSANYSRILKSEQIQSLSHFIVYDIVQSNQNTVRQEELFEMLFKRVENRAINKQRPDKNMNLNEAIKEELSLFLPFLKFEMMNHEFVLKFVGNKSFLFSANEFSDILKESRRVVTFIDKNGKMAKGILNCSDNEKMFHIIQSKKDKRGYFWRVEEPLPSSKLIKSDRIDWYLTHCTFNGNVFLIKRRHEITDFDISLLAEMIAEDGFKRDNSQIV</sequence>
<evidence type="ECO:0000313" key="2">
    <source>
        <dbReference type="WBParaSite" id="ES5_v2.g12417.t1"/>
    </source>
</evidence>
<organism evidence="1 2">
    <name type="scientific">Panagrolaimus sp. ES5</name>
    <dbReference type="NCBI Taxonomy" id="591445"/>
    <lineage>
        <taxon>Eukaryota</taxon>
        <taxon>Metazoa</taxon>
        <taxon>Ecdysozoa</taxon>
        <taxon>Nematoda</taxon>
        <taxon>Chromadorea</taxon>
        <taxon>Rhabditida</taxon>
        <taxon>Tylenchina</taxon>
        <taxon>Panagrolaimomorpha</taxon>
        <taxon>Panagrolaimoidea</taxon>
        <taxon>Panagrolaimidae</taxon>
        <taxon>Panagrolaimus</taxon>
    </lineage>
</organism>
<protein>
    <submittedName>
        <fullName evidence="2">BTB domain-containing protein</fullName>
    </submittedName>
</protein>
<dbReference type="Proteomes" id="UP000887579">
    <property type="component" value="Unplaced"/>
</dbReference>
<dbReference type="WBParaSite" id="ES5_v2.g12417.t1">
    <property type="protein sequence ID" value="ES5_v2.g12417.t1"/>
    <property type="gene ID" value="ES5_v2.g12417"/>
</dbReference>